<sequence>MKPFYVLFLLVSNLTVFSQKQTSSIGFIENKGQIVDQKGKENRNVKYLLNTNGLNVQLRATGFSYDVYETERIPLTKKDREFNGANPNFDTGIKTPDYSLKYNFHRIDIDFLNSNKNGKFVLDEKSSDYDNYYNVAHAPNGITNVHKYQKVTYQNIYSNIDVVFFIPKDSTKVVEYNFIVKPGGKISDIQLKFNGGKTELVDNKIKMNLRFGQMEETLPLSWVENDNLKEEIAISYKKIKKNVYGFEGEVNHSSKVIVIDPVPVRLWGTYYGGAGSEFPNEITSDVNNNIYISGSTTSLNNIATAGTHLSSIQNSAGFIAKFDTNGVRIWGTYYFANVIRLKVDNNFNVYSTGNVLNQLNLGTPGSHQPTKNNYNDAYLIKLNSAGIREWATYYGGENNENGSDIAFDNSNNVYLCGGTNSNTNISTPNSHQETRNSSNQNYDGFIVKFNENGVRQWGTYLGGDQPDGLFNCFVNDDNFLYITGVSSSSNNISTTNSYQPNKIGTTDAIIQKFDLNGSRIWGTYLGGEGSENFSFKGDLVNNFIYLIGATTSQTNIATSGVFLETFQSVPNSSESYAIIKFDILNQVKVWGTYVNDRAGQLSVSNLNEVFFTGEAHSNSVIVSTPNSYMPIKNAYHNVFLIKLNENGQRVWGTYYSGDKATQNSRIELDNQNNIYLYGNSNSNVIGIATPNAHQTTQGSMPEQDNFIVKFRDCQSVTVANSNSPICIGGNLELTASGGTNYSWTGPNGFTSTDQNPIIPNATAINNGQYSCTITGTGGCDDTVTVDVIVGDSEAPIPTITNLQTLTGDCNTTIAIPTANDNCAGIINATTTNPLTYTTAGNYVITWIYDDGNGNSSNQTQSIIITATPVPVTNQNFYFCPGQSLTINDIQITGQNIIWYNAQTGGTTLPTSTLLQNGVTYYASQTINGCESDRVPVTVTIQNILAPTGNNNQSFCSTANATLNEIVLTGTSITWYDSLNGNVILPNNTMLIDGTTYYATQTINSCESIARFSVTISLINTLNAIDYSESLCDDLNNGFESINLTSYNSNLITSIGNTFSYYNSLNGAENEITSDEITNPTNYNLTIGNHIIYVRIDSPSTCHQVVTLDFTLYSKPFLTINDIMPICEGSYITIFAGNGYDNYLWSTGEITPSITVFQPGNYSVNVSENHGNLTCSTSKNFTVVNSNIGTISQIISSDWTDNENTISVLLQSNSEGNYEYSLDGITYQDNPVFNGLPNGEYTVYVNDKNGCGEVKEEVYLLMYPKFFTPNGDGYNDFWKIKFSENEPNLSIKIFDRYGKFLKQFGSNSQGWDGTYLGQQAFSTDYWFTVTRENGKEYKGHFTLKR</sequence>
<protein>
    <submittedName>
        <fullName evidence="3">T9SS type B sorting domain-containing protein</fullName>
    </submittedName>
</protein>
<dbReference type="InterPro" id="IPR052918">
    <property type="entry name" value="Motility_Chemotaxis_Reg"/>
</dbReference>
<evidence type="ECO:0000313" key="3">
    <source>
        <dbReference type="EMBL" id="NHN25027.1"/>
    </source>
</evidence>
<evidence type="ECO:0000259" key="2">
    <source>
        <dbReference type="Pfam" id="PF25778"/>
    </source>
</evidence>
<dbReference type="InterPro" id="IPR044023">
    <property type="entry name" value="Ig_7"/>
</dbReference>
<feature type="domain" description="DUF7948" evidence="2">
    <location>
        <begin position="27"/>
        <end position="262"/>
    </location>
</feature>
<dbReference type="NCBIfam" id="TIGR04131">
    <property type="entry name" value="Bac_Flav_CTERM"/>
    <property type="match status" value="1"/>
</dbReference>
<gene>
    <name evidence="3" type="ORF">FIA58_004980</name>
</gene>
<dbReference type="Pfam" id="PF13585">
    <property type="entry name" value="CHU_C"/>
    <property type="match status" value="1"/>
</dbReference>
<dbReference type="InterPro" id="IPR010620">
    <property type="entry name" value="SBBP_repeat"/>
</dbReference>
<dbReference type="InterPro" id="IPR013783">
    <property type="entry name" value="Ig-like_fold"/>
</dbReference>
<reference evidence="3 4" key="2">
    <citation type="submission" date="2019-05" db="EMBL/GenBank/DDBJ databases">
        <authorList>
            <person name="Lianzixin W."/>
        </authorList>
    </citation>
    <scope>NUCLEOTIDE SEQUENCE [LARGE SCALE GENOMIC DNA]</scope>
    <source>
        <strain evidence="3 4">EC11</strain>
    </source>
</reference>
<dbReference type="Gene3D" id="2.60.40.10">
    <property type="entry name" value="Immunoglobulins"/>
    <property type="match status" value="1"/>
</dbReference>
<dbReference type="PANTHER" id="PTHR35580:SF1">
    <property type="entry name" value="PHYTASE-LIKE DOMAIN-CONTAINING PROTEIN"/>
    <property type="match status" value="1"/>
</dbReference>
<dbReference type="PANTHER" id="PTHR35580">
    <property type="entry name" value="CELL SURFACE GLYCOPROTEIN (S-LAYER PROTEIN)-LIKE PROTEIN"/>
    <property type="match status" value="1"/>
</dbReference>
<name>A0ABX0IMK3_9FLAO</name>
<dbReference type="InterPro" id="IPR026341">
    <property type="entry name" value="T9SS_type_B"/>
</dbReference>
<feature type="domain" description="Ig-like" evidence="1">
    <location>
        <begin position="869"/>
        <end position="940"/>
    </location>
</feature>
<reference evidence="4" key="1">
    <citation type="submission" date="2019-05" db="EMBL/GenBank/DDBJ databases">
        <title>Flavobacterium profundi sp. nov., isolated from a deep-sea seamount.</title>
        <authorList>
            <person name="Zhang D.-C."/>
        </authorList>
    </citation>
    <scope>NUCLEOTIDE SEQUENCE [LARGE SCALE GENOMIC DNA]</scope>
    <source>
        <strain evidence="4">EC11</strain>
    </source>
</reference>
<dbReference type="Pfam" id="PF19081">
    <property type="entry name" value="Ig_7"/>
    <property type="match status" value="2"/>
</dbReference>
<keyword evidence="4" id="KW-1185">Reference proteome</keyword>
<proteinExistence type="predicted"/>
<dbReference type="InterPro" id="IPR057708">
    <property type="entry name" value="DUF7948"/>
</dbReference>
<dbReference type="Pfam" id="PF25778">
    <property type="entry name" value="DUF7948"/>
    <property type="match status" value="1"/>
</dbReference>
<dbReference type="Pfam" id="PF06739">
    <property type="entry name" value="SBBP"/>
    <property type="match status" value="1"/>
</dbReference>
<dbReference type="RefSeq" id="WP_140960727.1">
    <property type="nucleotide sequence ID" value="NZ_VEVQ02000003.1"/>
</dbReference>
<evidence type="ECO:0000259" key="1">
    <source>
        <dbReference type="Pfam" id="PF19081"/>
    </source>
</evidence>
<organism evidence="3 4">
    <name type="scientific">Flavobacterium jejuense</name>
    <dbReference type="NCBI Taxonomy" id="1544455"/>
    <lineage>
        <taxon>Bacteria</taxon>
        <taxon>Pseudomonadati</taxon>
        <taxon>Bacteroidota</taxon>
        <taxon>Flavobacteriia</taxon>
        <taxon>Flavobacteriales</taxon>
        <taxon>Flavobacteriaceae</taxon>
        <taxon>Flavobacterium</taxon>
    </lineage>
</organism>
<accession>A0ABX0IMK3</accession>
<evidence type="ECO:0000313" key="4">
    <source>
        <dbReference type="Proteomes" id="UP000817854"/>
    </source>
</evidence>
<comment type="caution">
    <text evidence="3">The sequence shown here is derived from an EMBL/GenBank/DDBJ whole genome shotgun (WGS) entry which is preliminary data.</text>
</comment>
<reference evidence="3 4" key="3">
    <citation type="submission" date="2020-02" db="EMBL/GenBank/DDBJ databases">
        <title>Flavobacterium profundi sp. nov., isolated from a deep-sea seamount.</title>
        <authorList>
            <person name="Zhang D.-C."/>
        </authorList>
    </citation>
    <scope>NUCLEOTIDE SEQUENCE [LARGE SCALE GENOMIC DNA]</scope>
    <source>
        <strain evidence="3 4">EC11</strain>
    </source>
</reference>
<dbReference type="EMBL" id="VEVQ02000003">
    <property type="protein sequence ID" value="NHN25027.1"/>
    <property type="molecule type" value="Genomic_DNA"/>
</dbReference>
<feature type="domain" description="Ig-like" evidence="1">
    <location>
        <begin position="945"/>
        <end position="1016"/>
    </location>
</feature>
<dbReference type="Proteomes" id="UP000817854">
    <property type="component" value="Unassembled WGS sequence"/>
</dbReference>